<dbReference type="SUPFAM" id="SSF52833">
    <property type="entry name" value="Thioredoxin-like"/>
    <property type="match status" value="1"/>
</dbReference>
<proteinExistence type="predicted"/>
<dbReference type="KEGG" id="pzh:CX676_07835"/>
<dbReference type="PANTHER" id="PTHR13887">
    <property type="entry name" value="GLUTATHIONE S-TRANSFERASE KAPPA"/>
    <property type="match status" value="1"/>
</dbReference>
<reference evidence="2 3" key="1">
    <citation type="journal article" date="2013" name="Antonie Van Leeuwenhoek">
        <title>Paracoccus zhejiangensis sp. nov., isolated from activated sludge in wastewater-treatment system.</title>
        <authorList>
            <person name="Wu Z.G."/>
            <person name="Zhang D.F."/>
            <person name="Liu Y.L."/>
            <person name="Wang F."/>
            <person name="Jiang X."/>
            <person name="Li C."/>
            <person name="Li S.P."/>
            <person name="Hong Q."/>
            <person name="Li W.J."/>
        </authorList>
    </citation>
    <scope>NUCLEOTIDE SEQUENCE [LARGE SCALE GENOMIC DNA]</scope>
    <source>
        <strain evidence="2 3">J6</strain>
    </source>
</reference>
<dbReference type="EMBL" id="CP025430">
    <property type="protein sequence ID" value="AUH64077.1"/>
    <property type="molecule type" value="Genomic_DNA"/>
</dbReference>
<keyword evidence="3" id="KW-1185">Reference proteome</keyword>
<dbReference type="Pfam" id="PF01323">
    <property type="entry name" value="DSBA"/>
    <property type="match status" value="1"/>
</dbReference>
<dbReference type="OrthoDB" id="9799122at2"/>
<evidence type="ECO:0000259" key="1">
    <source>
        <dbReference type="Pfam" id="PF01323"/>
    </source>
</evidence>
<dbReference type="AlphaFoldDB" id="A0A2H5EXS0"/>
<dbReference type="Proteomes" id="UP000234530">
    <property type="component" value="Chromosome"/>
</dbReference>
<protein>
    <submittedName>
        <fullName evidence="2">Polyketide biosynthesis protein</fullName>
    </submittedName>
</protein>
<dbReference type="PANTHER" id="PTHR13887:SF41">
    <property type="entry name" value="THIOREDOXIN SUPERFAMILY PROTEIN"/>
    <property type="match status" value="1"/>
</dbReference>
<dbReference type="Gene3D" id="3.40.30.10">
    <property type="entry name" value="Glutaredoxin"/>
    <property type="match status" value="1"/>
</dbReference>
<evidence type="ECO:0000313" key="2">
    <source>
        <dbReference type="EMBL" id="AUH64077.1"/>
    </source>
</evidence>
<organism evidence="2 3">
    <name type="scientific">Paracoccus zhejiangensis</name>
    <dbReference type="NCBI Taxonomy" id="1077935"/>
    <lineage>
        <taxon>Bacteria</taxon>
        <taxon>Pseudomonadati</taxon>
        <taxon>Pseudomonadota</taxon>
        <taxon>Alphaproteobacteria</taxon>
        <taxon>Rhodobacterales</taxon>
        <taxon>Paracoccaceae</taxon>
        <taxon>Paracoccus</taxon>
    </lineage>
</organism>
<evidence type="ECO:0000313" key="3">
    <source>
        <dbReference type="Proteomes" id="UP000234530"/>
    </source>
</evidence>
<accession>A0A2H5EXS0</accession>
<dbReference type="InterPro" id="IPR001853">
    <property type="entry name" value="DSBA-like_thioredoxin_dom"/>
</dbReference>
<dbReference type="CDD" id="cd03024">
    <property type="entry name" value="DsbA_FrnE"/>
    <property type="match status" value="1"/>
</dbReference>
<sequence>MTSQPVTLDIFADPVCPWCLIGKAELDRALESRPDHPFQLIWHPFRLNPQFPREGMDRGDYLRAKFGDRAAEVMAPVAERAAALGLNLAPVLRQPDTTDAHRLMHWAGIEGAQSRVMSGLLKAHWQDSRDIGDAGVLAEIGAKAGMDGEMLARLLASDADRDTVAAREMHARERGINSVPTFIIADRHAVSGAQPASLWQNVIDELSETAQNPG</sequence>
<dbReference type="InterPro" id="IPR036249">
    <property type="entry name" value="Thioredoxin-like_sf"/>
</dbReference>
<feature type="domain" description="DSBA-like thioredoxin" evidence="1">
    <location>
        <begin position="7"/>
        <end position="200"/>
    </location>
</feature>
<gene>
    <name evidence="2" type="ORF">CX676_07835</name>
</gene>
<dbReference type="RefSeq" id="WP_101752117.1">
    <property type="nucleotide sequence ID" value="NZ_CP025430.1"/>
</dbReference>
<dbReference type="GO" id="GO:0016491">
    <property type="term" value="F:oxidoreductase activity"/>
    <property type="evidence" value="ECO:0007669"/>
    <property type="project" value="InterPro"/>
</dbReference>
<name>A0A2H5EXS0_9RHOB</name>